<dbReference type="EMBL" id="OU898276">
    <property type="protein sequence ID" value="CAG9828095.1"/>
    <property type="molecule type" value="Genomic_DNA"/>
</dbReference>
<reference evidence="3" key="1">
    <citation type="submission" date="2022-01" db="EMBL/GenBank/DDBJ databases">
        <authorList>
            <person name="King R."/>
        </authorList>
    </citation>
    <scope>NUCLEOTIDE SEQUENCE</scope>
</reference>
<dbReference type="Pfam" id="PF07713">
    <property type="entry name" value="DUF1604"/>
    <property type="match status" value="1"/>
</dbReference>
<accession>A0A9N9SPX2</accession>
<dbReference type="OrthoDB" id="20507at2759"/>
<organism evidence="3 4">
    <name type="scientific">Diabrotica balteata</name>
    <name type="common">Banded cucumber beetle</name>
    <dbReference type="NCBI Taxonomy" id="107213"/>
    <lineage>
        <taxon>Eukaryota</taxon>
        <taxon>Metazoa</taxon>
        <taxon>Ecdysozoa</taxon>
        <taxon>Arthropoda</taxon>
        <taxon>Hexapoda</taxon>
        <taxon>Insecta</taxon>
        <taxon>Pterygota</taxon>
        <taxon>Neoptera</taxon>
        <taxon>Endopterygota</taxon>
        <taxon>Coleoptera</taxon>
        <taxon>Polyphaga</taxon>
        <taxon>Cucujiformia</taxon>
        <taxon>Chrysomeloidea</taxon>
        <taxon>Chrysomelidae</taxon>
        <taxon>Galerucinae</taxon>
        <taxon>Diabroticina</taxon>
        <taxon>Diabroticites</taxon>
        <taxon>Diabrotica</taxon>
    </lineage>
</organism>
<feature type="compositionally biased region" description="Basic and acidic residues" evidence="1">
    <location>
        <begin position="706"/>
        <end position="716"/>
    </location>
</feature>
<name>A0A9N9SPX2_DIABA</name>
<gene>
    <name evidence="3" type="ORF">DIABBA_LOCUS2036</name>
</gene>
<evidence type="ECO:0000259" key="2">
    <source>
        <dbReference type="Pfam" id="PF07713"/>
    </source>
</evidence>
<dbReference type="GO" id="GO:0005634">
    <property type="term" value="C:nucleus"/>
    <property type="evidence" value="ECO:0007669"/>
    <property type="project" value="TreeGrafter"/>
</dbReference>
<dbReference type="PANTHER" id="PTHR13384:SF19">
    <property type="entry name" value="G PATCH DOMAIN-CONTAINING PROTEIN 1"/>
    <property type="match status" value="1"/>
</dbReference>
<dbReference type="GO" id="GO:0003723">
    <property type="term" value="F:RNA binding"/>
    <property type="evidence" value="ECO:0007669"/>
    <property type="project" value="TreeGrafter"/>
</dbReference>
<feature type="domain" description="G patch" evidence="2">
    <location>
        <begin position="31"/>
        <end position="113"/>
    </location>
</feature>
<dbReference type="Proteomes" id="UP001153709">
    <property type="component" value="Chromosome 1"/>
</dbReference>
<feature type="compositionally biased region" description="Polar residues" evidence="1">
    <location>
        <begin position="667"/>
        <end position="677"/>
    </location>
</feature>
<sequence>MSDEEEEHFCFFGTPLEQYDEDSFPKKKPISVEDQIATDAQGRRRFHGAFTGGFSAGFFNTVGSLEGWTPSEFKSTRQDKGRNVVQKPEDFMDQEDLEEHGIAPQTIRATTDYSTSKKRKKKVFSEGPIPGTPVLETLLTSGNETIGYLLLRKIGIKDKIKEQVELYSDTKVYGCQIPGTFKIPKKIENNQYKIPEIYLENLANPKSNTFGIGYQGLDRSHVNLFSHSNLVVTDKNNKKVSISGQGFGVGAFEEDDDDIYSKEDMSNYDFELVSEKQKPKVNKDGLLQFGMFKPSKAPLVSKKAYPPPTIPHSFTGKHKIKKSRFEPVEVKVEEDQDIDRGSINPAVRARYLGEDPVVPTPSQPILDQKPQQERLAPRTFDVSSLMTDRFVSASQTESTNSLEPVVKTETEHGTSDMRAAAKMNMFGPLTRITSDWRPHAILYKRFNVAEPLIDLPEQKQRKRTKNLIFENQKHTEDQELLFLPGCSTNIDEPENRDDSSKAEAQENAVKTETLSPVEEKELVIEENQEVKIEQDMTEKIGIEDKVDLFKAVFLSSSESEEEEEEKEDEKKTEAYKETILSDLVPKIKPLKQGILSNINFQPINQIKEENQDKTENSSEAKTILFVPRKDRNTNKKETQLFGHALSAATATEVTKYGSNVIEIPTTARINNNDSLSYGPQLPTPKDGDSMKTSFKSAVVDVESDKDEWIEKDESDKKSRHKKKSKKKKKHKHSKKEKH</sequence>
<keyword evidence="4" id="KW-1185">Reference proteome</keyword>
<dbReference type="AlphaFoldDB" id="A0A9N9SPX2"/>
<feature type="compositionally biased region" description="Basic residues" evidence="1">
    <location>
        <begin position="717"/>
        <end position="738"/>
    </location>
</feature>
<dbReference type="InterPro" id="IPR011666">
    <property type="entry name" value="DUF1604"/>
</dbReference>
<evidence type="ECO:0000256" key="1">
    <source>
        <dbReference type="SAM" id="MobiDB-lite"/>
    </source>
</evidence>
<evidence type="ECO:0000313" key="3">
    <source>
        <dbReference type="EMBL" id="CAG9828095.1"/>
    </source>
</evidence>
<feature type="region of interest" description="Disordered" evidence="1">
    <location>
        <begin position="664"/>
        <end position="738"/>
    </location>
</feature>
<protein>
    <recommendedName>
        <fullName evidence="2">G patch domain-containing protein</fullName>
    </recommendedName>
</protein>
<dbReference type="GO" id="GO:0006397">
    <property type="term" value="P:mRNA processing"/>
    <property type="evidence" value="ECO:0007669"/>
    <property type="project" value="InterPro"/>
</dbReference>
<feature type="region of interest" description="Disordered" evidence="1">
    <location>
        <begin position="488"/>
        <end position="514"/>
    </location>
</feature>
<evidence type="ECO:0000313" key="4">
    <source>
        <dbReference type="Proteomes" id="UP001153709"/>
    </source>
</evidence>
<dbReference type="PANTHER" id="PTHR13384">
    <property type="entry name" value="G PATCH DOMAIN-CONTAINING PROTEIN 1"/>
    <property type="match status" value="1"/>
</dbReference>
<proteinExistence type="predicted"/>